<protein>
    <submittedName>
        <fullName evidence="1">Uncharacterized protein</fullName>
    </submittedName>
</protein>
<accession>W7AI50</accession>
<proteinExistence type="predicted"/>
<sequence length="187" mass="22115">MKSIQEIRELEKENNKEYKKIKIYRGKFSHLINGRRTEILAHENEHVPDDLKNDIETSKKVSFNSEEQYRKLLEYVKKNESSYSNDDTNNLTLEIYKKLENVKRNFSINIPESEQLLEIENKFASVKAIINGIKVDNNVEKYVEVVYKSIEREKENLTDLTSSEQIKEAVKNVTHYNDETKNKLSRI</sequence>
<dbReference type="RefSeq" id="XP_008818400.1">
    <property type="nucleotide sequence ID" value="XM_008820178.1"/>
</dbReference>
<dbReference type="AlphaFoldDB" id="W7AI50"/>
<name>W7AI50_9APIC</name>
<keyword evidence="2" id="KW-1185">Reference proteome</keyword>
<organism evidence="1 2">
    <name type="scientific">Plasmodium inui San Antonio 1</name>
    <dbReference type="NCBI Taxonomy" id="1237626"/>
    <lineage>
        <taxon>Eukaryota</taxon>
        <taxon>Sar</taxon>
        <taxon>Alveolata</taxon>
        <taxon>Apicomplexa</taxon>
        <taxon>Aconoidasida</taxon>
        <taxon>Haemosporida</taxon>
        <taxon>Plasmodiidae</taxon>
        <taxon>Plasmodium</taxon>
        <taxon>Plasmodium (Plasmodium)</taxon>
    </lineage>
</organism>
<dbReference type="EMBL" id="KI965485">
    <property type="protein sequence ID" value="EUD64971.1"/>
    <property type="molecule type" value="Genomic_DNA"/>
</dbReference>
<gene>
    <name evidence="1" type="ORF">C922_04599</name>
</gene>
<dbReference type="VEuPathDB" id="PlasmoDB:C922_04599"/>
<evidence type="ECO:0000313" key="1">
    <source>
        <dbReference type="EMBL" id="EUD64971.1"/>
    </source>
</evidence>
<reference evidence="1 2" key="1">
    <citation type="submission" date="2013-02" db="EMBL/GenBank/DDBJ databases">
        <title>The Genome Sequence of Plasmodium inui San Antonio 1.</title>
        <authorList>
            <consortium name="The Broad Institute Genome Sequencing Platform"/>
            <consortium name="The Broad Institute Genome Sequencing Center for Infectious Disease"/>
            <person name="Neafsey D."/>
            <person name="Cheeseman I."/>
            <person name="Volkman S."/>
            <person name="Adams J."/>
            <person name="Walker B."/>
            <person name="Young S.K."/>
            <person name="Zeng Q."/>
            <person name="Gargeya S."/>
            <person name="Fitzgerald M."/>
            <person name="Haas B."/>
            <person name="Abouelleil A."/>
            <person name="Alvarado L."/>
            <person name="Arachchi H.M."/>
            <person name="Berlin A.M."/>
            <person name="Chapman S.B."/>
            <person name="Dewar J."/>
            <person name="Goldberg J."/>
            <person name="Griggs A."/>
            <person name="Gujja S."/>
            <person name="Hansen M."/>
            <person name="Howarth C."/>
            <person name="Imamovic A."/>
            <person name="Larimer J."/>
            <person name="McCowan C."/>
            <person name="Murphy C."/>
            <person name="Neiman D."/>
            <person name="Pearson M."/>
            <person name="Priest M."/>
            <person name="Roberts A."/>
            <person name="Saif S."/>
            <person name="Shea T."/>
            <person name="Sisk P."/>
            <person name="Sykes S."/>
            <person name="Wortman J."/>
            <person name="Nusbaum C."/>
            <person name="Birren B."/>
        </authorList>
    </citation>
    <scope>NUCLEOTIDE SEQUENCE [LARGE SCALE GENOMIC DNA]</scope>
    <source>
        <strain evidence="1 2">San Antonio 1</strain>
    </source>
</reference>
<dbReference type="GeneID" id="20039873"/>
<evidence type="ECO:0000313" key="2">
    <source>
        <dbReference type="Proteomes" id="UP000030640"/>
    </source>
</evidence>
<dbReference type="Proteomes" id="UP000030640">
    <property type="component" value="Unassembled WGS sequence"/>
</dbReference>
<dbReference type="OrthoDB" id="386780at2759"/>